<evidence type="ECO:0000256" key="3">
    <source>
        <dbReference type="ARBA" id="ARBA00022692"/>
    </source>
</evidence>
<feature type="compositionally biased region" description="Basic and acidic residues" evidence="10">
    <location>
        <begin position="613"/>
        <end position="626"/>
    </location>
</feature>
<feature type="compositionally biased region" description="Basic residues" evidence="10">
    <location>
        <begin position="3809"/>
        <end position="3820"/>
    </location>
</feature>
<dbReference type="InterPro" id="IPR052403">
    <property type="entry name" value="LINC-complex_assoc"/>
</dbReference>
<evidence type="ECO:0000313" key="13">
    <source>
        <dbReference type="Proteomes" id="UP000279307"/>
    </source>
</evidence>
<keyword evidence="7" id="KW-0539">Nucleus</keyword>
<feature type="compositionally biased region" description="Basic and acidic residues" evidence="10">
    <location>
        <begin position="2767"/>
        <end position="2776"/>
    </location>
</feature>
<feature type="region of interest" description="Disordered" evidence="10">
    <location>
        <begin position="2745"/>
        <end position="2776"/>
    </location>
</feature>
<feature type="compositionally biased region" description="Basic and acidic residues" evidence="10">
    <location>
        <begin position="1349"/>
        <end position="1358"/>
    </location>
</feature>
<feature type="topological domain" description="Perinuclear space" evidence="8">
    <location>
        <begin position="6770"/>
        <end position="6799"/>
    </location>
</feature>
<feature type="region of interest" description="Disordered" evidence="10">
    <location>
        <begin position="130"/>
        <end position="220"/>
    </location>
</feature>
<feature type="compositionally biased region" description="Basic and acidic residues" evidence="10">
    <location>
        <begin position="633"/>
        <end position="709"/>
    </location>
</feature>
<evidence type="ECO:0000259" key="11">
    <source>
        <dbReference type="PROSITE" id="PS51049"/>
    </source>
</evidence>
<comment type="subcellular location">
    <subcellularLocation>
        <location evidence="1">Nucleus membrane</location>
    </subcellularLocation>
</comment>
<feature type="coiled-coil region" evidence="9">
    <location>
        <begin position="3897"/>
        <end position="3924"/>
    </location>
</feature>
<evidence type="ECO:0000256" key="9">
    <source>
        <dbReference type="SAM" id="Coils"/>
    </source>
</evidence>
<evidence type="ECO:0000256" key="7">
    <source>
        <dbReference type="ARBA" id="ARBA00023242"/>
    </source>
</evidence>
<feature type="region of interest" description="Disordered" evidence="10">
    <location>
        <begin position="2090"/>
        <end position="2179"/>
    </location>
</feature>
<feature type="compositionally biased region" description="Basic and acidic residues" evidence="10">
    <location>
        <begin position="1926"/>
        <end position="1941"/>
    </location>
</feature>
<feature type="compositionally biased region" description="Basic and acidic residues" evidence="10">
    <location>
        <begin position="98"/>
        <end position="108"/>
    </location>
</feature>
<feature type="compositionally biased region" description="Basic residues" evidence="10">
    <location>
        <begin position="1904"/>
        <end position="1913"/>
    </location>
</feature>
<feature type="compositionally biased region" description="Basic residues" evidence="10">
    <location>
        <begin position="2132"/>
        <end position="2143"/>
    </location>
</feature>
<comment type="caution">
    <text evidence="12">The sequence shown here is derived from an EMBL/GenBank/DDBJ whole genome shotgun (WGS) entry which is preliminary data.</text>
</comment>
<feature type="region of interest" description="Disordered" evidence="10">
    <location>
        <begin position="2570"/>
        <end position="2630"/>
    </location>
</feature>
<feature type="compositionally biased region" description="Low complexity" evidence="10">
    <location>
        <begin position="4121"/>
        <end position="4131"/>
    </location>
</feature>
<feature type="compositionally biased region" description="Basic and acidic residues" evidence="10">
    <location>
        <begin position="1813"/>
        <end position="1876"/>
    </location>
</feature>
<feature type="compositionally biased region" description="Basic and acidic residues" evidence="10">
    <location>
        <begin position="1404"/>
        <end position="1423"/>
    </location>
</feature>
<dbReference type="PANTHER" id="PTHR47535">
    <property type="entry name" value="MUSCLE-SPECIFIC PROTEIN 300 KDA, ISOFORM G"/>
    <property type="match status" value="1"/>
</dbReference>
<evidence type="ECO:0000256" key="10">
    <source>
        <dbReference type="SAM" id="MobiDB-lite"/>
    </source>
</evidence>
<evidence type="ECO:0000256" key="8">
    <source>
        <dbReference type="PROSITE-ProRule" id="PRU00385"/>
    </source>
</evidence>
<sequence length="6799" mass="771588">MEDWKQRSKILMNQIHAVDPYYVPINECRFIGQASYADIAAGRTNSPSSRNCSPYRQQRDSNEVPPTIAAQVLRPTAIRVQKLTAKSSHEAQTAKTQRILEKDADNLDRPTLQPQTEIHVQMVDDESTIGVKGSEQDVLPEIVDERMPRRGRSPTRKTNSSRVKESKSVIIRGENVDRYDNPQPSTNSKQEARAEPTKNTLVPCQDRRGRSPSPMWVPGSTSYADILRGCMQAQMTVAPTEPPRQEMVSLSGETRRGRSQVPRAEQVVVSDETQPVAEVQQVEPTQGIGEVSMENAQIAEAYCQPPEIPSEKMEEEQSYAKSAPTSWADEALEDYNVLQHVEPYENVPRQPQSAEIYDYMIPEPMPELVGFIGSQLGTYPVSSYVYAPSAHQQVQQLEAMSLSSYNASLTYAPEHYVAQTAYLPAPDIYQQAPMQQRQLCPSGDMKHTTPILVENVEKPIQVQPVQQPDIVKDTIVTESVDKSEQEELVDAPIVETSRTGKVEEEDTAQGKNTLNNVETKGQTFSYAQILSQGLSPRITPTRIIDKSPATSHQSKERSHSPKDSLLSCELSSLQESKIEQNSQLSIAKLEQARQSKENDWDTMKKREIRKRQQQVDDKPKQTDEKKSRKPINKPKEKQKKEKFSPPKQLTETREEPKDKPKEQNKDQNKSRDSTKTEETVEKSKPEVDKRQNKSGEKFKKSERSKEITKDTLFNQSKVNDQDIPEVLQKMKSEDTNEKPNLSIKIESIKKENDTSKEEKNEINKIIEDKFVESTESVDNKMEDAKSKIFDTTKISNEVNSNVKGSKVTELITLRPETVEASLTTTYARISNDSPVDKCSVGTDRMANSQEVDLTSPVISTESIIMSDESPLFGSVQDRRRTRDIFRDTSAKSHNASVTIKLEEKKEKPIACIDNNVEGQPVLLDESIIELEDQLKVIKVSEDKNKDNNTKTEGIFIDDTSLRNDDTVDSQRINSTEKDNTALTDQISQVASNISIAEKKEQVDEYTTGKTGTENVSESVTREQIMSNYLLDLVKPYALDRHAYNLAESNFYRHFKTVKVVKEPQPPAAVVQPRPESIERIVQESVMRPTEPTDREMSDADCRRHALIMDAPKYPITSFYELESQWVIAKSTPERSISTLSDDSQISMNSAVEKMEQKVEEEKIFTPLKEDTIADNDKSVITETNENLMPCSPQIVTTVEVQVSENISKPLIDENKVEKSTDVQQPIHLVSDDSWMSILDEPMVIEDDFDDQYNPQEAKEINEIPCTDNVEKQSDKTKNQPKKKKESKHAKETKVRDAKSKAESKNRANEEIKTDTVESDLPTTNNLEEHKISENKSTSKTLETENSLTADEHHAESPKDNAGSNLIPDESTLKQKEQDTIDVVQQKPLPKREEHKPKSGKKSKKQNEKLEEKSTVAKREGKIKEDDNLTSCKAIEIESSISEALPIVQKQQESNDDVSKYDSRLNPNAKSWAAIVGTKGITETTVASKNDSLNIPSNRPSAIVCQEVTDNATNIMEQLQTPIVTDSCEISSKQETHMEHLPAFEKQIDKLIIEESKGITTDEKLMETSTELPKQFKEGNKSYAQVAASSRRTPPQTSQEEIYLVKPIPLKSDHEMTLVSDENSDAEKLQGPFQEQENKQDNEMVIRESSETIIVTPISQKESISWVEEVEKEISTDIPVFLDPTDSKDKEAKPETSTWAAIVGKKSTEASEVNVSSLEQNLCKSDQVVEQRPPLQVQIYVEETPEQEPIENLIQVDEQGFMEFVNRKELRHRRSRSRSRSAKRDDGHRIMENSGSVGDKEIKMLNTEMQSENVENKKEIENETKQPLQEDKVKAIDVENDEPPKTIKQEIARPYEKADASKSKDKGKQKKDKENKKQSAQSETQNAESKVIQETKSEQSELPKGKRNKSKKSKTGKDQMKQQTEVNEEKELKYMEKPKEDQESVNENKTSNEIQFENLVIETQETQSIADQTMKETQLIKDTAKAQERKDKDVETHPITEQNNVTKSKKKLKNKKGKVVSEQLTENASDAGKKMVIVGDSEEKIESTKKLKLENVVEVKLEDFLASSKSEENNKQEDIRQQATLNRTTEKEIIVQKPITDELENAESTNEEFQREEAGENAMEQSGVPKITKMGKRKQKKKAKALPLTTEVTEKKKIEHVEENVGQTKSDSSIHDKPLVENSKAEEIIKVVEESVIEINESESKKESETPASSVEKKVNEEPIKLKDLTPVEKKRKQKQKSSKKQNARIEIGKESPHQKDEIKFTKQDDVTIDEKVSAANEAIDLTSKATESNTEFDLNSSRNEEDIVSIEMKLEETIQTFDGERKDEIKHEDKTEIEMPRILEDNDAAKLTISSEEIETASLIKEQLVNGQEVTMNDNNATMTMVVTEQAESQAAECQSKPDDTPQSCDVTIDNNVMKMEPVLSSDNVETNSSAENKIVTDVASAINDIPQIECDISANTVTELSSALDESPLAAQQSVKDEAKLTRVASVEQESADLPVKSPKVQFYIADEILVLSPENRRKDVPATSLLQEQPATDLSNSRFLSIDCGFWPEKRPYHEAERDHFENLALHTRNSSRDSKHGSDNRDRSRDRDGDNSGGGTGGRSRDSHGDSRSSLRTPQTERMIADLPGGICSWSDYSTYLSSESERTPEHSPSLGSIENATLDSALSLDYSLPSDVQSPPDLPSLSSPPAEEDPLTGSHVESLVDAEVTPRERPVISSSDLQSPDCPSACIRSPISQLRPQSKLHLGRESREGSVQRCSPNGEVERETAEGEAERRIRRIQDTVEESLASLYVKLSTLEGTMSHLPRDSIDSMLSTLMTILTELRSYDEEITQLQARLREIPADIESQRFSTALTGIRTRVTALLDQAEQGRVALEQAREGREKRGQEIQNYKLFLDETDAWLRNVMSKMHEQHSLNTNKALQKELTSRVQQVSELESLPEVSALATALKEALLDVISRLQQKQQEICDEEAQADDESTEDNATLDEAPSIHSSLGGGPPSLADVSLQTGQSLLIDDVVEKKTQLTKQTSTTQMPSSTTCHSLTTQTTQALLPSESVQTQEAIKVLKTTKGDHDVIEIATKYVPSSSGQELARLEQCSALPSENIVVDMKYQDAQKADSATSELNIVHIAPQSFETVLVEPDDVTTEVVVDADGTKRIIVRKLRRTTVTSRQTTQQRVSTLSTALDGAPPTVQAFSEAAMRDQQVTVTRTRPDGTIETTTRQIYGGRVTTGAPAEGIKVEEYESEPRYTRIVTQGQIGDIGSQPVEEEEVLMEGGEYQTKTSSVHAVVQQVTRRVIKRTRKIIRKVTVVDGKETTTEEVIEEPEEIEIDEEDIPHISINVVKSEDQKIIAPEAIETEREELTKPEMPVDNPGSPMQGPFFGPFAKDTMKEAPTAKKDGARIKTLDVQTEDSTILREPTTELADSRTERADSKLISADSEQTREVLSSSEHDRLVPQAENLTDIRVDEDLPTVQNNENAIPKETEQRAMEEDKHEHFLTEVNGTGTLMADSRALLDAERYAVLQTPVEDVYVTATQAESVKTSLESAVTDDEPVVTKATCKSDDAPVKSEILTVDLENGTVDVEKQHDGSSTVDTAKDIDVSNIVVLKEEDQQETKPEVLEKRALIKPAKSEEEAATSELLEKLQRESIIPLSESNIIKSSEDKADSTYVEISPKQQETLPDLFTKEEDNTKAEAFKPEYKPLFHKVEISLSVREENTETEPLVSIKTQAERPRIAPYSIVKEDVNISLPVDKETIEVIHDKFVQTSAFGTVDKETETSRQRAAEEKEEDLHIESSERSKTDTLSHKSRKKKRRKRKPESLDKSEELESSTSIVTSIAESIAINMSDSSDHGSEQPQPDVAKVVDSESDVESSCSEMPDVTKDEAVKVKEIDAAGKAEEEAIREEESIEKYKSTLDDANTQTVVETCNVSTTFSPTKEGSLFTQTPPEPAVPTLDETIQTEEAATLTEESAMQTSPVEDVLPVITATETENSQVQTVDVHVLSTETQTSPVETARMTATETQTTTNTATEVEQQTTPPPVTETVIVQEAAMQTSSPEPQCLEKDTHAQTIIASETTETQTAPEEQKANLQETGMQTKSPEPITETAMQTTPITDPPVTQFSEESQTSLEETKQTTETESQTASLKNIQTLESSVQLEREELIPQIEESVQNTPEVSEISAQTSPKEEKQSTETTSVYQQTTQIPICDVTVSTKDLEAATTMDNAANKTFSPTLFAAFSKESIELEGTQPTEKEASAETVKPLTATVNQVVPENGGLLKKTRKMKITDDNTSEISIVPKKLMRMETEEETKHQFPEKAAAEGSSLCGNTENSYMEPSLSNSSFNSSCKMDNQSYTKSPANLGDSTAYEIFDEFAHDSSYIEEFDMDLNLLKPKTNQPKNVPSPEEPESKIDIEHSSKDFDAFATNQTSMMESRYELMERVERENELLHCTSSTPLPTSDDCLLSEEIFFNTEDFNLFSNESSDHMATILQIAHLKGAAEDVKEKKENQELDISEKIGQLSDVVKENDVVKIEKALIAIVNIISIWLKYIEYQVLLKKECVTGSFQNSDTEFNKLKEEVTKIERYTQNLDDICKKMELNYSKDKYEKLQVHIGALKNQIKTVKNVTTDGAKHNSEHLTIWNNFQNNVNAICRSIKAQREKLNDITRNEHETERKLTTLEKLENINRKNMLKTVKLFNTARELQYIYPNAIIPKDMYDAHEMTKEIEHDICIEREHVFQLFALAKEYEQTLQEFEQIIKIAQSLLDNPISVTRLKHLQEEMQKHRKFFLNLNHCSTILESLEGNLDIETRDKHSYLHNKLHGEATKLIDRAVLRAQEMALVASRWMLLEQDLKEEEKWLLLQQTLVPNKLTELKQCDSHISTYQVSENQFDKPLDVIVKLQHDTNSSLRKLLAFKEIWNKYESLIDCSEKSLKIAEQELVKIYTTEGKSESEGKPDVRHFWEVKVHYEVYKNVHNEAISCFEQSQEIIPLSNMEPKQNHHEALKKRWEEVYKQIREIHYKVLKSIDKEGISMEKKIELLEEELDKIRTEIENENLYEVRTMEELDLYIQKTIVLFERIIVAQDDISRLGLISSIADSERIGSMLSSARHLEYTIDGQLQAARLFKSKLQSLQQGLDRFKKINEELTTILDQCEKSQNEESAEVAAAANRCQSVMSKLHVLWQDLETLSVQSSHLLISENATCPITESLETELRSIVGIQLSFKTRSKHLLSLLKERLRLWGRFEEKLQLVQKSVEKADYMREVYTAQGPMNYERLLKATERLKSLSGDLDGKENLINQLRDSARPLQESCTKDVCNKIDVAVIKAVDSWEKAKTELGSLCIRYQNACKLWAQYKDSSAVVTNWLNTQMNKVENLPSEEAKKQIKKLAEHKETLTELRTLVAQIASDVGFDTQTGPLHSDIKILDKRLEDVQDTLSNLRETVENRLHNQEETRKDLCKSKEIVETTQQKLTTVSEDDCNNEQLTVLRDHLLNLTRTESNLQIIKDQTINESAIEQKASVVEVIQLWQCVFQDTFQQYHQILTRLIHTQDVVAALNLWKEYLKHVRDFLLRGIPSDYKNLSEQRNLCEVYQKLLPEQQKLILAMRENEDWDQSVTEQFNSLTNLHNEMLMKILERQMMVRSRMTAWDKYRTDQRNLLKWIQEIGREKNRLPLRFIHLKQLDMIQQKIQTLLDKFPSGEAQKNLLKDQQKFLLTSCDEAVAITIRNEYGLIDKSISNAHASLSNWRDSIQKTQTLYNEHREKTKMITETFKEIDEGLRAGFYAKPSLTKTKKQLDSLEQWRNRLADMQGELDVLNKILEDELHLSPSDTKNLNEQKIFLSQRHSDLKHQLARLTCQYKEHFNLYKRWQSKLKDLSSWITDMTNKMKEERALVMQRKKTVKQMYELEYELEMNINLKQREFNWLQSTGNNLIKIANEKETIRLQKSLDEINKQWNYLTTGGEERDDKLDELTETMKTLLKKINDTLASLVDVETKLMANVVLENITQVSLDKLEEDNKTFLITIDEKIVTIKEVVKQCENFLQDCYMWKASIDTDAIESGMNNLQGRMEMMENKSQECKNYIRTVSRILREISRLTCEHELWLTKTDNSLEMEITLIKKKNSEKAYKSIKSIAKDVDAYEKTFDHFIRMFKKVTWTKLDPERFKLLMSEPRKTIDRWLTLKEKVALLKKSLQQEHESYQEFVSIHSSVIVSLAQVDVRVANLQNPNMKKSVEKKCEELSQIEKELHFQMVAIQTADKLARRIVEKGMSDDAHKIQILVNEYRQLWENITTRIKELKKELGIQEEDVLVNEVEKAVQVETLKFEQDIAVQVDTLTSERLDIQDSRDKDLIIFDTVMDECYSYLKNLDDAVTAKLIIDSTLPQAIDNLGTLIALCESSIDKLRHFCDNLVENGKLDMEDEEDETKSIQVTQLEERCYPLLELAKGRKQKMQEVSNGPEMICPLCSHQNWAQLNSDLWRLNKWLDYAQAIQHQQISLPNDIEELVNVIKKHKAFMAKHESHKSLAEKMKKISPHFAHHLNLNELIDNINRIKEMQGFLTPTTHRWNEVCALADIWKEKLKCTLSTNQQFYHSIDEITDWLDNTEASFRISESFAVTASTNTLEVEYNKLKNLQRELDHQESRVTSFLECMICLEQEVEITVRLRTLQDRMRTLQRVIGIQVLKLGTLLGHNPIGSVNASTLLSLSHDLLGESGSDQSSSSLSSAQSSNGTNSIQSGDEDQTIFGRGFRYVTRAWKFSLPIQVVVFLAIVVTTMMPVSEEDYNCMFTNNLASNFAPNTFFPNGPPPV</sequence>
<feature type="compositionally biased region" description="Basic and acidic residues" evidence="10">
    <location>
        <begin position="553"/>
        <end position="562"/>
    </location>
</feature>
<feature type="region of interest" description="Disordered" evidence="10">
    <location>
        <begin position="6706"/>
        <end position="6730"/>
    </location>
</feature>
<feature type="compositionally biased region" description="Basic residues" evidence="10">
    <location>
        <begin position="1768"/>
        <end position="1780"/>
    </location>
</feature>
<comment type="similarity">
    <text evidence="2">Belongs to the nesprin family.</text>
</comment>
<keyword evidence="3 8" id="KW-0812">Transmembrane</keyword>
<dbReference type="EMBL" id="QOIP01000012">
    <property type="protein sequence ID" value="RLU15830.1"/>
    <property type="molecule type" value="Genomic_DNA"/>
</dbReference>
<evidence type="ECO:0000256" key="2">
    <source>
        <dbReference type="ARBA" id="ARBA00008619"/>
    </source>
</evidence>
<feature type="region of interest" description="Disordered" evidence="10">
    <location>
        <begin position="84"/>
        <end position="108"/>
    </location>
</feature>
<dbReference type="InterPro" id="IPR012315">
    <property type="entry name" value="KASH"/>
</dbReference>
<gene>
    <name evidence="12" type="ORF">DMN91_011586</name>
</gene>
<dbReference type="PANTHER" id="PTHR47535:SF10">
    <property type="entry name" value="MUSCLE-SPECIFIC PROTEIN 300 KDA"/>
    <property type="match status" value="1"/>
</dbReference>
<keyword evidence="5" id="KW-1133">Transmembrane helix</keyword>
<feature type="region of interest" description="Disordered" evidence="10">
    <location>
        <begin position="4168"/>
        <end position="4199"/>
    </location>
</feature>
<organism evidence="12 13">
    <name type="scientific">Ooceraea biroi</name>
    <name type="common">Clonal raider ant</name>
    <name type="synonym">Cerapachys biroi</name>
    <dbReference type="NCBI Taxonomy" id="2015173"/>
    <lineage>
        <taxon>Eukaryota</taxon>
        <taxon>Metazoa</taxon>
        <taxon>Ecdysozoa</taxon>
        <taxon>Arthropoda</taxon>
        <taxon>Hexapoda</taxon>
        <taxon>Insecta</taxon>
        <taxon>Pterygota</taxon>
        <taxon>Neoptera</taxon>
        <taxon>Endopterygota</taxon>
        <taxon>Hymenoptera</taxon>
        <taxon>Apocrita</taxon>
        <taxon>Aculeata</taxon>
        <taxon>Formicoidea</taxon>
        <taxon>Formicidae</taxon>
        <taxon>Dorylinae</taxon>
        <taxon>Ooceraea</taxon>
    </lineage>
</organism>
<dbReference type="SUPFAM" id="SSF46966">
    <property type="entry name" value="Spectrin repeat"/>
    <property type="match status" value="5"/>
</dbReference>
<keyword evidence="9" id="KW-0175">Coiled coil</keyword>
<feature type="compositionally biased region" description="Polar residues" evidence="10">
    <location>
        <begin position="1334"/>
        <end position="1348"/>
    </location>
</feature>
<evidence type="ECO:0000256" key="4">
    <source>
        <dbReference type="ARBA" id="ARBA00022737"/>
    </source>
</evidence>
<dbReference type="GO" id="GO:0005640">
    <property type="term" value="C:nuclear outer membrane"/>
    <property type="evidence" value="ECO:0007669"/>
    <property type="project" value="TreeGrafter"/>
</dbReference>
<feature type="region of interest" description="Disordered" evidence="10">
    <location>
        <begin position="2972"/>
        <end position="3007"/>
    </location>
</feature>
<feature type="region of interest" description="Disordered" evidence="10">
    <location>
        <begin position="3849"/>
        <end position="3882"/>
    </location>
</feature>
<feature type="region of interest" description="Disordered" evidence="10">
    <location>
        <begin position="3423"/>
        <end position="3455"/>
    </location>
</feature>
<dbReference type="Pfam" id="PF10541">
    <property type="entry name" value="KASH"/>
    <property type="match status" value="1"/>
</dbReference>
<feature type="region of interest" description="Disordered" evidence="10">
    <location>
        <begin position="42"/>
        <end position="63"/>
    </location>
</feature>
<feature type="region of interest" description="Disordered" evidence="10">
    <location>
        <begin position="1265"/>
        <end position="1423"/>
    </location>
</feature>
<feature type="compositionally biased region" description="Polar residues" evidence="10">
    <location>
        <begin position="4090"/>
        <end position="4101"/>
    </location>
</feature>
<feature type="compositionally biased region" description="Basic and acidic residues" evidence="10">
    <location>
        <begin position="1288"/>
        <end position="1315"/>
    </location>
</feature>
<feature type="compositionally biased region" description="Basic and acidic residues" evidence="10">
    <location>
        <begin position="1781"/>
        <end position="1790"/>
    </location>
</feature>
<reference evidence="12 13" key="1">
    <citation type="journal article" date="2018" name="Genome Res.">
        <title>The genomic architecture and molecular evolution of ant odorant receptors.</title>
        <authorList>
            <person name="McKenzie S.K."/>
            <person name="Kronauer D.J.C."/>
        </authorList>
    </citation>
    <scope>NUCLEOTIDE SEQUENCE [LARGE SCALE GENOMIC DNA]</scope>
    <source>
        <strain evidence="12">Clonal line C1</strain>
    </source>
</reference>
<dbReference type="GO" id="GO:0051015">
    <property type="term" value="F:actin filament binding"/>
    <property type="evidence" value="ECO:0007669"/>
    <property type="project" value="TreeGrafter"/>
</dbReference>
<feature type="region of interest" description="Disordered" evidence="10">
    <location>
        <begin position="3775"/>
        <end position="3835"/>
    </location>
</feature>
<feature type="compositionally biased region" description="Basic and acidic residues" evidence="10">
    <location>
        <begin position="2250"/>
        <end position="2266"/>
    </location>
</feature>
<feature type="compositionally biased region" description="Basic and acidic residues" evidence="10">
    <location>
        <begin position="3426"/>
        <end position="3435"/>
    </location>
</feature>
<feature type="compositionally biased region" description="Basic and acidic residues" evidence="10">
    <location>
        <begin position="1979"/>
        <end position="1997"/>
    </location>
</feature>
<name>A0A3L8D5Z3_OOCBI</name>
<dbReference type="PROSITE" id="PS51049">
    <property type="entry name" value="KASH"/>
    <property type="match status" value="1"/>
</dbReference>
<feature type="region of interest" description="Disordered" evidence="10">
    <location>
        <begin position="546"/>
        <end position="565"/>
    </location>
</feature>
<feature type="region of interest" description="Disordered" evidence="10">
    <location>
        <begin position="2674"/>
        <end position="2731"/>
    </location>
</feature>
<feature type="compositionally biased region" description="Low complexity" evidence="10">
    <location>
        <begin position="4015"/>
        <end position="4041"/>
    </location>
</feature>
<feature type="compositionally biased region" description="Basic residues" evidence="10">
    <location>
        <begin position="2006"/>
        <end position="2017"/>
    </location>
</feature>
<evidence type="ECO:0000256" key="5">
    <source>
        <dbReference type="ARBA" id="ARBA00022989"/>
    </source>
</evidence>
<dbReference type="Proteomes" id="UP000279307">
    <property type="component" value="Chromosome 12"/>
</dbReference>
<feature type="region of interest" description="Disordered" evidence="10">
    <location>
        <begin position="481"/>
        <end position="514"/>
    </location>
</feature>
<feature type="compositionally biased region" description="Polar residues" evidence="10">
    <location>
        <begin position="84"/>
        <end position="96"/>
    </location>
</feature>
<feature type="region of interest" description="Disordered" evidence="10">
    <location>
        <begin position="1979"/>
        <end position="2028"/>
    </location>
</feature>
<feature type="region of interest" description="Disordered" evidence="10">
    <location>
        <begin position="1768"/>
        <end position="1952"/>
    </location>
</feature>
<dbReference type="InterPro" id="IPR018159">
    <property type="entry name" value="Spectrin/alpha-actinin"/>
</dbReference>
<protein>
    <recommendedName>
        <fullName evidence="11">KASH domain-containing protein</fullName>
    </recommendedName>
</protein>
<feature type="region of interest" description="Disordered" evidence="10">
    <location>
        <begin position="590"/>
        <end position="724"/>
    </location>
</feature>
<feature type="compositionally biased region" description="Basic residues" evidence="10">
    <location>
        <begin position="1278"/>
        <end position="1287"/>
    </location>
</feature>
<evidence type="ECO:0000256" key="6">
    <source>
        <dbReference type="ARBA" id="ARBA00023136"/>
    </source>
</evidence>
<feature type="compositionally biased region" description="Basic and acidic residues" evidence="10">
    <location>
        <begin position="2606"/>
        <end position="2616"/>
    </location>
</feature>
<feature type="compositionally biased region" description="Acidic residues" evidence="10">
    <location>
        <begin position="2972"/>
        <end position="2988"/>
    </location>
</feature>
<feature type="coiled-coil region" evidence="9">
    <location>
        <begin position="4655"/>
        <end position="4682"/>
    </location>
</feature>
<dbReference type="Gene3D" id="1.20.58.60">
    <property type="match status" value="4"/>
</dbReference>
<feature type="compositionally biased region" description="Basic and acidic residues" evidence="10">
    <location>
        <begin position="2577"/>
        <end position="2597"/>
    </location>
</feature>
<feature type="compositionally biased region" description="Polar residues" evidence="10">
    <location>
        <begin position="4170"/>
        <end position="4186"/>
    </location>
</feature>
<accession>A0A3L8D5Z3</accession>
<feature type="compositionally biased region" description="Basic and acidic residues" evidence="10">
    <location>
        <begin position="3775"/>
        <end position="3808"/>
    </location>
</feature>
<feature type="compositionally biased region" description="Basic and acidic residues" evidence="10">
    <location>
        <begin position="2151"/>
        <end position="2162"/>
    </location>
</feature>
<feature type="compositionally biased region" description="Basic and acidic residues" evidence="10">
    <location>
        <begin position="1890"/>
        <end position="1903"/>
    </location>
</feature>
<feature type="compositionally biased region" description="Low complexity" evidence="10">
    <location>
        <begin position="6706"/>
        <end position="6725"/>
    </location>
</feature>
<dbReference type="SMART" id="SM00150">
    <property type="entry name" value="SPEC"/>
    <property type="match status" value="7"/>
</dbReference>
<feature type="region of interest" description="Disordered" evidence="10">
    <location>
        <begin position="4009"/>
        <end position="4041"/>
    </location>
</feature>
<dbReference type="GO" id="GO:0034993">
    <property type="term" value="C:meiotic nuclear membrane microtubule tethering complex"/>
    <property type="evidence" value="ECO:0007669"/>
    <property type="project" value="TreeGrafter"/>
</dbReference>
<dbReference type="SMART" id="SM01249">
    <property type="entry name" value="KASH"/>
    <property type="match status" value="1"/>
</dbReference>
<feature type="region of interest" description="Disordered" evidence="10">
    <location>
        <begin position="4077"/>
        <end position="4149"/>
    </location>
</feature>
<feature type="compositionally biased region" description="Polar residues" evidence="10">
    <location>
        <begin position="43"/>
        <end position="56"/>
    </location>
</feature>
<evidence type="ECO:0000256" key="1">
    <source>
        <dbReference type="ARBA" id="ARBA00004126"/>
    </source>
</evidence>
<feature type="domain" description="KASH" evidence="11">
    <location>
        <begin position="6740"/>
        <end position="6799"/>
    </location>
</feature>
<evidence type="ECO:0000313" key="12">
    <source>
        <dbReference type="EMBL" id="RLU15830.1"/>
    </source>
</evidence>
<feature type="compositionally biased region" description="Low complexity" evidence="10">
    <location>
        <begin position="2675"/>
        <end position="2693"/>
    </location>
</feature>
<feature type="compositionally biased region" description="Basic and acidic residues" evidence="10">
    <location>
        <begin position="2201"/>
        <end position="2232"/>
    </location>
</feature>
<feature type="compositionally biased region" description="Basic residues" evidence="10">
    <location>
        <begin position="2233"/>
        <end position="2246"/>
    </location>
</feature>
<feature type="coiled-coil region" evidence="9">
    <location>
        <begin position="5022"/>
        <end position="5056"/>
    </location>
</feature>
<keyword evidence="6 8" id="KW-0472">Membrane</keyword>
<dbReference type="GO" id="GO:0005737">
    <property type="term" value="C:cytoplasm"/>
    <property type="evidence" value="ECO:0007669"/>
    <property type="project" value="TreeGrafter"/>
</dbReference>
<feature type="region of interest" description="Disordered" evidence="10">
    <location>
        <begin position="2197"/>
        <end position="2266"/>
    </location>
</feature>
<feature type="compositionally biased region" description="Basic and acidic residues" evidence="10">
    <location>
        <begin position="590"/>
        <end position="605"/>
    </location>
</feature>
<feature type="topological domain" description="Cytoplasmic" evidence="8">
    <location>
        <begin position="1"/>
        <end position="6748"/>
    </location>
</feature>
<feature type="compositionally biased region" description="Basic and acidic residues" evidence="10">
    <location>
        <begin position="1268"/>
        <end position="1277"/>
    </location>
</feature>
<dbReference type="OrthoDB" id="6538186at2759"/>
<dbReference type="GO" id="GO:0007097">
    <property type="term" value="P:nuclear migration"/>
    <property type="evidence" value="ECO:0007669"/>
    <property type="project" value="TreeGrafter"/>
</dbReference>
<keyword evidence="4" id="KW-0677">Repeat</keyword>
<proteinExistence type="inferred from homology"/>
<feature type="coiled-coil region" evidence="9">
    <location>
        <begin position="5376"/>
        <end position="5440"/>
    </location>
</feature>